<organism evidence="2 3">
    <name type="scientific">Zymoseptoria tritici ST99CH_1A5</name>
    <dbReference type="NCBI Taxonomy" id="1276529"/>
    <lineage>
        <taxon>Eukaryota</taxon>
        <taxon>Fungi</taxon>
        <taxon>Dikarya</taxon>
        <taxon>Ascomycota</taxon>
        <taxon>Pezizomycotina</taxon>
        <taxon>Dothideomycetes</taxon>
        <taxon>Dothideomycetidae</taxon>
        <taxon>Mycosphaerellales</taxon>
        <taxon>Mycosphaerellaceae</taxon>
        <taxon>Zymoseptoria</taxon>
    </lineage>
</organism>
<accession>A0A1Y6LZW8</accession>
<dbReference type="AlphaFoldDB" id="A0A1Y6LZW8"/>
<dbReference type="EMBL" id="LT882688">
    <property type="protein sequence ID" value="SMY29944.1"/>
    <property type="molecule type" value="Genomic_DNA"/>
</dbReference>
<evidence type="ECO:0000256" key="1">
    <source>
        <dbReference type="SAM" id="MobiDB-lite"/>
    </source>
</evidence>
<gene>
    <name evidence="2" type="ORF">ZT1A5_G11394</name>
</gene>
<evidence type="ECO:0000313" key="3">
    <source>
        <dbReference type="Proteomes" id="UP000215453"/>
    </source>
</evidence>
<reference evidence="2 3" key="1">
    <citation type="submission" date="2016-10" db="EMBL/GenBank/DDBJ databases">
        <authorList>
            <person name="Varghese N."/>
        </authorList>
    </citation>
    <scope>NUCLEOTIDE SEQUENCE [LARGE SCALE GENOMIC DNA]</scope>
</reference>
<name>A0A1Y6LZW8_ZYMTR</name>
<dbReference type="Proteomes" id="UP000215453">
    <property type="component" value="Chromosome 13"/>
</dbReference>
<proteinExistence type="predicted"/>
<protein>
    <submittedName>
        <fullName evidence="2">Uncharacterized protein</fullName>
    </submittedName>
</protein>
<feature type="region of interest" description="Disordered" evidence="1">
    <location>
        <begin position="95"/>
        <end position="126"/>
    </location>
</feature>
<evidence type="ECO:0000313" key="2">
    <source>
        <dbReference type="EMBL" id="SMY29944.1"/>
    </source>
</evidence>
<sequence>MAARTIEYIWKITRPKDEAIARALMHAAYQTAIQTDPNTTQVLIRSYVDTSTKTRGMHRPDDPLVTISLKNPVVPSDYIKDDRVAKAWPARMATNPKDTFAGEPGLLGPNDTKNSFITWPSEETGE</sequence>